<evidence type="ECO:0000256" key="1">
    <source>
        <dbReference type="ARBA" id="ARBA00001946"/>
    </source>
</evidence>
<keyword evidence="3" id="KW-0540">Nuclease</keyword>
<dbReference type="PANTHER" id="PTHR33653">
    <property type="entry name" value="RIBONUCLEASE VAPC2"/>
    <property type="match status" value="1"/>
</dbReference>
<organism evidence="9 10">
    <name type="scientific">Deinococcus aetherius</name>
    <dbReference type="NCBI Taxonomy" id="200252"/>
    <lineage>
        <taxon>Bacteria</taxon>
        <taxon>Thermotogati</taxon>
        <taxon>Deinococcota</taxon>
        <taxon>Deinococci</taxon>
        <taxon>Deinococcales</taxon>
        <taxon>Deinococcaceae</taxon>
        <taxon>Deinococcus</taxon>
    </lineage>
</organism>
<evidence type="ECO:0000313" key="9">
    <source>
        <dbReference type="EMBL" id="BDP43490.1"/>
    </source>
</evidence>
<keyword evidence="2" id="KW-1277">Toxin-antitoxin system</keyword>
<dbReference type="InterPro" id="IPR050556">
    <property type="entry name" value="Type_II_TA_system_RNase"/>
</dbReference>
<dbReference type="RefSeq" id="WP_264777968.1">
    <property type="nucleotide sequence ID" value="NZ_AP026561.1"/>
</dbReference>
<dbReference type="Gene3D" id="3.40.50.1010">
    <property type="entry name" value="5'-nuclease"/>
    <property type="match status" value="1"/>
</dbReference>
<dbReference type="Proteomes" id="UP001064971">
    <property type="component" value="Plasmid pDAETH-1"/>
</dbReference>
<dbReference type="EMBL" id="AP026561">
    <property type="protein sequence ID" value="BDP43490.1"/>
    <property type="molecule type" value="Genomic_DNA"/>
</dbReference>
<keyword evidence="10" id="KW-1185">Reference proteome</keyword>
<comment type="cofactor">
    <cofactor evidence="1">
        <name>Mg(2+)</name>
        <dbReference type="ChEBI" id="CHEBI:18420"/>
    </cofactor>
</comment>
<name>A0ABM8AI47_9DEIO</name>
<evidence type="ECO:0000259" key="8">
    <source>
        <dbReference type="Pfam" id="PF01850"/>
    </source>
</evidence>
<evidence type="ECO:0000256" key="4">
    <source>
        <dbReference type="ARBA" id="ARBA00022723"/>
    </source>
</evidence>
<proteinExistence type="inferred from homology"/>
<dbReference type="InterPro" id="IPR002716">
    <property type="entry name" value="PIN_dom"/>
</dbReference>
<evidence type="ECO:0000256" key="6">
    <source>
        <dbReference type="ARBA" id="ARBA00022842"/>
    </source>
</evidence>
<reference evidence="9" key="1">
    <citation type="submission" date="2022-07" db="EMBL/GenBank/DDBJ databases">
        <title>Complete Genome Sequence of the Radioresistant Bacterium Deinococcus aetherius ST0316, Isolated from the Air Dust collected in Lower Stratosphere above Japan.</title>
        <authorList>
            <person name="Satoh K."/>
            <person name="Hagiwara K."/>
            <person name="Katsumata K."/>
            <person name="Kubo A."/>
            <person name="Yokobori S."/>
            <person name="Yamagishi A."/>
            <person name="Oono Y."/>
            <person name="Narumi I."/>
        </authorList>
    </citation>
    <scope>NUCLEOTIDE SEQUENCE</scope>
    <source>
        <strain evidence="9">ST0316</strain>
        <plasmid evidence="9">pDAETH-1</plasmid>
    </source>
</reference>
<evidence type="ECO:0000313" key="10">
    <source>
        <dbReference type="Proteomes" id="UP001064971"/>
    </source>
</evidence>
<dbReference type="PANTHER" id="PTHR33653:SF1">
    <property type="entry name" value="RIBONUCLEASE VAPC2"/>
    <property type="match status" value="1"/>
</dbReference>
<dbReference type="SUPFAM" id="SSF88723">
    <property type="entry name" value="PIN domain-like"/>
    <property type="match status" value="1"/>
</dbReference>
<feature type="domain" description="PIN" evidence="8">
    <location>
        <begin position="7"/>
        <end position="120"/>
    </location>
</feature>
<accession>A0ABM8AI47</accession>
<geneLocation type="plasmid" evidence="9 10">
    <name>pDAETH-1</name>
</geneLocation>
<gene>
    <name evidence="9" type="ORF">DAETH_34590</name>
</gene>
<keyword evidence="6" id="KW-0460">Magnesium</keyword>
<keyword evidence="9" id="KW-0614">Plasmid</keyword>
<comment type="similarity">
    <text evidence="7">Belongs to the PINc/VapC protein family.</text>
</comment>
<evidence type="ECO:0000256" key="5">
    <source>
        <dbReference type="ARBA" id="ARBA00022801"/>
    </source>
</evidence>
<evidence type="ECO:0000256" key="7">
    <source>
        <dbReference type="ARBA" id="ARBA00038093"/>
    </source>
</evidence>
<evidence type="ECO:0000256" key="3">
    <source>
        <dbReference type="ARBA" id="ARBA00022722"/>
    </source>
</evidence>
<evidence type="ECO:0000256" key="2">
    <source>
        <dbReference type="ARBA" id="ARBA00022649"/>
    </source>
</evidence>
<dbReference type="InterPro" id="IPR029060">
    <property type="entry name" value="PIN-like_dom_sf"/>
</dbReference>
<keyword evidence="5" id="KW-0378">Hydrolase</keyword>
<keyword evidence="4" id="KW-0479">Metal-binding</keyword>
<dbReference type="Pfam" id="PF01850">
    <property type="entry name" value="PIN"/>
    <property type="match status" value="1"/>
</dbReference>
<protein>
    <recommendedName>
        <fullName evidence="8">PIN domain-containing protein</fullName>
    </recommendedName>
</protein>
<sequence>MTRPVSVCLDSNVILSVRFREPGSEAVAGWLDSVPHLIVCGPVVAELMPRDPHAEEWLRDAGIEVDWTLGRSVWRRVGELHAGYTARRRSSGGGMPRRPLTDYLIGAHAEVSGFPLFTLNPADYAPLTELEVLTLRRT</sequence>